<dbReference type="AlphaFoldDB" id="A0A8D8G066"/>
<dbReference type="EMBL" id="HBUE01112976">
    <property type="protein sequence ID" value="CAG6489570.1"/>
    <property type="molecule type" value="Transcribed_RNA"/>
</dbReference>
<dbReference type="EMBL" id="HBUE01203753">
    <property type="protein sequence ID" value="CAG6530993.1"/>
    <property type="molecule type" value="Transcribed_RNA"/>
</dbReference>
<name>A0A8D8G066_CULPI</name>
<dbReference type="EMBL" id="HBUE01309972">
    <property type="protein sequence ID" value="CAG6582834.1"/>
    <property type="molecule type" value="Transcribed_RNA"/>
</dbReference>
<evidence type="ECO:0000313" key="1">
    <source>
        <dbReference type="EMBL" id="CAG6489570.1"/>
    </source>
</evidence>
<organism evidence="1">
    <name type="scientific">Culex pipiens</name>
    <name type="common">House mosquito</name>
    <dbReference type="NCBI Taxonomy" id="7175"/>
    <lineage>
        <taxon>Eukaryota</taxon>
        <taxon>Metazoa</taxon>
        <taxon>Ecdysozoa</taxon>
        <taxon>Arthropoda</taxon>
        <taxon>Hexapoda</taxon>
        <taxon>Insecta</taxon>
        <taxon>Pterygota</taxon>
        <taxon>Neoptera</taxon>
        <taxon>Endopterygota</taxon>
        <taxon>Diptera</taxon>
        <taxon>Nematocera</taxon>
        <taxon>Culicoidea</taxon>
        <taxon>Culicidae</taxon>
        <taxon>Culicinae</taxon>
        <taxon>Culicini</taxon>
        <taxon>Culex</taxon>
        <taxon>Culex</taxon>
    </lineage>
</organism>
<protein>
    <submittedName>
        <fullName evidence="1">(northern house mosquito) hypothetical protein</fullName>
    </submittedName>
</protein>
<sequence>MIAARICASRCQSLDGSERRSTRLPGRHRFVTGSRSHSNGVSSWENNSFWWALAISSNPKPGSVESSVAGLDGTGVLLPEKRRSMSGLVEDPSQLHLLMMESVTHIFFIRCRVTFDPSPVSTI</sequence>
<proteinExistence type="predicted"/>
<accession>A0A8D8G066</accession>
<reference evidence="1" key="1">
    <citation type="submission" date="2021-05" db="EMBL/GenBank/DDBJ databases">
        <authorList>
            <person name="Alioto T."/>
            <person name="Alioto T."/>
            <person name="Gomez Garrido J."/>
        </authorList>
    </citation>
    <scope>NUCLEOTIDE SEQUENCE</scope>
</reference>